<accession>A0A3B1B3Z3</accession>
<name>A0A3B1B3Z3_9ZZZZ</name>
<organism evidence="1">
    <name type="scientific">hydrothermal vent metagenome</name>
    <dbReference type="NCBI Taxonomy" id="652676"/>
    <lineage>
        <taxon>unclassified sequences</taxon>
        <taxon>metagenomes</taxon>
        <taxon>ecological metagenomes</taxon>
    </lineage>
</organism>
<sequence length="109" mass="11945">MSILKSGKTRVTAIIGLVGILASATIGSANAGNYSIGIDLGNGGGLYFSGNSNHKQKGHKKYRKRHGNYYGNHNPYYLPVHKLPPASNYYPQPRRQVCGPRRAVNKAYR</sequence>
<proteinExistence type="predicted"/>
<dbReference type="AlphaFoldDB" id="A0A3B1B3Z3"/>
<reference evidence="1" key="1">
    <citation type="submission" date="2018-06" db="EMBL/GenBank/DDBJ databases">
        <authorList>
            <person name="Zhirakovskaya E."/>
        </authorList>
    </citation>
    <scope>NUCLEOTIDE SEQUENCE</scope>
</reference>
<dbReference type="EMBL" id="UOFW01000180">
    <property type="protein sequence ID" value="VAX06734.1"/>
    <property type="molecule type" value="Genomic_DNA"/>
</dbReference>
<feature type="non-terminal residue" evidence="1">
    <location>
        <position position="109"/>
    </location>
</feature>
<evidence type="ECO:0000313" key="1">
    <source>
        <dbReference type="EMBL" id="VAX06734.1"/>
    </source>
</evidence>
<gene>
    <name evidence="1" type="ORF">MNBD_ALPHA03-2000</name>
</gene>
<protein>
    <submittedName>
        <fullName evidence="1">Uncharacterized protein</fullName>
    </submittedName>
</protein>